<dbReference type="InterPro" id="IPR000045">
    <property type="entry name" value="Prepilin_IV_endopep_pep"/>
</dbReference>
<keyword evidence="1" id="KW-0472">Membrane</keyword>
<feature type="transmembrane region" description="Helical" evidence="1">
    <location>
        <begin position="93"/>
        <end position="117"/>
    </location>
</feature>
<dbReference type="AlphaFoldDB" id="A0A269ZF99"/>
<reference evidence="3 4" key="1">
    <citation type="submission" date="2017-04" db="EMBL/GenBank/DDBJ databases">
        <title>Kefir bacterial isolates.</title>
        <authorList>
            <person name="Kim Y."/>
            <person name="Blasche S."/>
            <person name="Patil K.R."/>
        </authorList>
    </citation>
    <scope>NUCLEOTIDE SEQUENCE [LARGE SCALE GENOMIC DNA]</scope>
    <source>
        <strain evidence="3 4">OG2</strain>
    </source>
</reference>
<keyword evidence="1" id="KW-1133">Transmembrane helix</keyword>
<evidence type="ECO:0000259" key="2">
    <source>
        <dbReference type="Pfam" id="PF01478"/>
    </source>
</evidence>
<proteinExistence type="predicted"/>
<feature type="transmembrane region" description="Helical" evidence="1">
    <location>
        <begin position="45"/>
        <end position="66"/>
    </location>
</feature>
<feature type="transmembrane region" description="Helical" evidence="1">
    <location>
        <begin position="148"/>
        <end position="172"/>
    </location>
</feature>
<dbReference type="GO" id="GO:0016020">
    <property type="term" value="C:membrane"/>
    <property type="evidence" value="ECO:0007669"/>
    <property type="project" value="InterPro"/>
</dbReference>
<feature type="transmembrane region" description="Helical" evidence="1">
    <location>
        <begin position="229"/>
        <end position="250"/>
    </location>
</feature>
<comment type="caution">
    <text evidence="3">The sequence shown here is derived from an EMBL/GenBank/DDBJ whole genome shotgun (WGS) entry which is preliminary data.</text>
</comment>
<dbReference type="EMBL" id="NCWY01000003">
    <property type="protein sequence ID" value="PAK96454.1"/>
    <property type="molecule type" value="Genomic_DNA"/>
</dbReference>
<sequence>MTVESAVLLGLSMAVAAGTGLLLVGTPARWLADTADAEAVTGSRAFRPVLLVLAGIVIAGLAAFLVPVGPDWTAIAPGSGTEFVPPSLSTLDLVLMALVLGTTAGATPVLVVADLVVRRLPDRIMYPLIGVFVLACGLGIGLGSSTSWWFGLVGAVCGLLLFGGLHLLGRALHRPTMGLGDVKLAVVVAGVSALISPWAPALVLVVTMLVAGVWAIVAGVRAGSLHRTTIAFGPAMLTGLWVGSVSARFVL</sequence>
<evidence type="ECO:0000313" key="4">
    <source>
        <dbReference type="Proteomes" id="UP000216867"/>
    </source>
</evidence>
<dbReference type="Proteomes" id="UP000216867">
    <property type="component" value="Unassembled WGS sequence"/>
</dbReference>
<organism evidence="3 4">
    <name type="scientific">Brevibacterium casei</name>
    <dbReference type="NCBI Taxonomy" id="33889"/>
    <lineage>
        <taxon>Bacteria</taxon>
        <taxon>Bacillati</taxon>
        <taxon>Actinomycetota</taxon>
        <taxon>Actinomycetes</taxon>
        <taxon>Micrococcales</taxon>
        <taxon>Brevibacteriaceae</taxon>
        <taxon>Brevibacterium</taxon>
    </lineage>
</organism>
<keyword evidence="1" id="KW-0812">Transmembrane</keyword>
<feature type="domain" description="Prepilin type IV endopeptidase peptidase" evidence="2">
    <location>
        <begin position="109"/>
        <end position="215"/>
    </location>
</feature>
<feature type="transmembrane region" description="Helical" evidence="1">
    <location>
        <begin position="184"/>
        <end position="217"/>
    </location>
</feature>
<protein>
    <recommendedName>
        <fullName evidence="2">Prepilin type IV endopeptidase peptidase domain-containing protein</fullName>
    </recommendedName>
</protein>
<gene>
    <name evidence="3" type="ORF">B8X04_03880</name>
</gene>
<feature type="transmembrane region" description="Helical" evidence="1">
    <location>
        <begin position="6"/>
        <end position="24"/>
    </location>
</feature>
<dbReference type="GeneID" id="99773031"/>
<dbReference type="RefSeq" id="WP_095375519.1">
    <property type="nucleotide sequence ID" value="NZ_CBDRLP010000003.1"/>
</dbReference>
<evidence type="ECO:0000256" key="1">
    <source>
        <dbReference type="SAM" id="Phobius"/>
    </source>
</evidence>
<feature type="transmembrane region" description="Helical" evidence="1">
    <location>
        <begin position="124"/>
        <end position="142"/>
    </location>
</feature>
<dbReference type="GO" id="GO:0004190">
    <property type="term" value="F:aspartic-type endopeptidase activity"/>
    <property type="evidence" value="ECO:0007669"/>
    <property type="project" value="InterPro"/>
</dbReference>
<evidence type="ECO:0000313" key="3">
    <source>
        <dbReference type="EMBL" id="PAK96454.1"/>
    </source>
</evidence>
<name>A0A269ZF99_9MICO</name>
<dbReference type="Pfam" id="PF01478">
    <property type="entry name" value="Peptidase_A24"/>
    <property type="match status" value="1"/>
</dbReference>
<accession>A0A269ZF99</accession>